<feature type="transmembrane region" description="Helical" evidence="5">
    <location>
        <begin position="75"/>
        <end position="97"/>
    </location>
</feature>
<keyword evidence="3 5" id="KW-1133">Transmembrane helix</keyword>
<dbReference type="CDD" id="cd17319">
    <property type="entry name" value="MFS_ExuT_GudP_like"/>
    <property type="match status" value="1"/>
</dbReference>
<evidence type="ECO:0000313" key="8">
    <source>
        <dbReference type="Proteomes" id="UP000318626"/>
    </source>
</evidence>
<evidence type="ECO:0000256" key="3">
    <source>
        <dbReference type="ARBA" id="ARBA00022989"/>
    </source>
</evidence>
<keyword evidence="2 5" id="KW-0812">Transmembrane</keyword>
<dbReference type="Pfam" id="PF07690">
    <property type="entry name" value="MFS_1"/>
    <property type="match status" value="1"/>
</dbReference>
<dbReference type="Proteomes" id="UP000318626">
    <property type="component" value="Chromosome"/>
</dbReference>
<comment type="subcellular location">
    <subcellularLocation>
        <location evidence="1">Membrane</location>
        <topology evidence="1">Multi-pass membrane protein</topology>
    </subcellularLocation>
</comment>
<dbReference type="InterPro" id="IPR020846">
    <property type="entry name" value="MFS_dom"/>
</dbReference>
<feature type="transmembrane region" description="Helical" evidence="5">
    <location>
        <begin position="143"/>
        <end position="159"/>
    </location>
</feature>
<evidence type="ECO:0000313" key="7">
    <source>
        <dbReference type="EMBL" id="QDU75789.1"/>
    </source>
</evidence>
<dbReference type="PROSITE" id="PS50850">
    <property type="entry name" value="MFS"/>
    <property type="match status" value="1"/>
</dbReference>
<feature type="transmembrane region" description="Helical" evidence="5">
    <location>
        <begin position="390"/>
        <end position="410"/>
    </location>
</feature>
<gene>
    <name evidence="7" type="primary">sauU</name>
    <name evidence="7" type="ORF">Pan97_28310</name>
</gene>
<name>A0A518C990_9BACT</name>
<reference evidence="8" key="1">
    <citation type="submission" date="2019-02" db="EMBL/GenBank/DDBJ databases">
        <title>Deep-cultivation of Planctomycetes and their phenomic and genomic characterization uncovers novel biology.</title>
        <authorList>
            <person name="Wiegand S."/>
            <person name="Jogler M."/>
            <person name="Boedeker C."/>
            <person name="Pinto D."/>
            <person name="Vollmers J."/>
            <person name="Rivas-Marin E."/>
            <person name="Kohn T."/>
            <person name="Peeters S.H."/>
            <person name="Heuer A."/>
            <person name="Rast P."/>
            <person name="Oberbeckmann S."/>
            <person name="Bunk B."/>
            <person name="Jeske O."/>
            <person name="Meyerdierks A."/>
            <person name="Storesund J.E."/>
            <person name="Kallscheuer N."/>
            <person name="Luecker S."/>
            <person name="Lage O.M."/>
            <person name="Pohl T."/>
            <person name="Merkel B.J."/>
            <person name="Hornburger P."/>
            <person name="Mueller R.-W."/>
            <person name="Bruemmer F."/>
            <person name="Labrenz M."/>
            <person name="Spormann A.M."/>
            <person name="Op den Camp H."/>
            <person name="Overmann J."/>
            <person name="Amann R."/>
            <person name="Jetten M.S.M."/>
            <person name="Mascher T."/>
            <person name="Medema M.H."/>
            <person name="Devos D.P."/>
            <person name="Kaster A.-K."/>
            <person name="Ovreas L."/>
            <person name="Rohde M."/>
            <person name="Galperin M.Y."/>
            <person name="Jogler C."/>
        </authorList>
    </citation>
    <scope>NUCLEOTIDE SEQUENCE [LARGE SCALE GENOMIC DNA]</scope>
    <source>
        <strain evidence="8">Pan97</strain>
    </source>
</reference>
<dbReference type="GO" id="GO:0016020">
    <property type="term" value="C:membrane"/>
    <property type="evidence" value="ECO:0007669"/>
    <property type="project" value="UniProtKB-SubCell"/>
</dbReference>
<dbReference type="InterPro" id="IPR036259">
    <property type="entry name" value="MFS_trans_sf"/>
</dbReference>
<evidence type="ECO:0000256" key="2">
    <source>
        <dbReference type="ARBA" id="ARBA00022692"/>
    </source>
</evidence>
<organism evidence="7 8">
    <name type="scientific">Bremerella volcania</name>
    <dbReference type="NCBI Taxonomy" id="2527984"/>
    <lineage>
        <taxon>Bacteria</taxon>
        <taxon>Pseudomonadati</taxon>
        <taxon>Planctomycetota</taxon>
        <taxon>Planctomycetia</taxon>
        <taxon>Pirellulales</taxon>
        <taxon>Pirellulaceae</taxon>
        <taxon>Bremerella</taxon>
    </lineage>
</organism>
<evidence type="ECO:0000256" key="1">
    <source>
        <dbReference type="ARBA" id="ARBA00004141"/>
    </source>
</evidence>
<dbReference type="PANTHER" id="PTHR11662:SF399">
    <property type="entry name" value="FI19708P1-RELATED"/>
    <property type="match status" value="1"/>
</dbReference>
<dbReference type="GO" id="GO:0022857">
    <property type="term" value="F:transmembrane transporter activity"/>
    <property type="evidence" value="ECO:0007669"/>
    <property type="project" value="InterPro"/>
</dbReference>
<feature type="transmembrane region" description="Helical" evidence="5">
    <location>
        <begin position="327"/>
        <end position="350"/>
    </location>
</feature>
<feature type="transmembrane region" description="Helical" evidence="5">
    <location>
        <begin position="303"/>
        <end position="321"/>
    </location>
</feature>
<dbReference type="Gene3D" id="1.20.1250.20">
    <property type="entry name" value="MFS general substrate transporter like domains"/>
    <property type="match status" value="2"/>
</dbReference>
<keyword evidence="4 5" id="KW-0472">Membrane</keyword>
<feature type="transmembrane region" description="Helical" evidence="5">
    <location>
        <begin position="103"/>
        <end position="122"/>
    </location>
</feature>
<sequence length="431" mass="47467">MYIRRTHMIVGGTFALSVLLYVDRICISAAAVQMENDLLLSRQQMGWAMSAFALGYALFQTPGGWLADRFGPRRILAAIVVSWSIFTGLTGLVFGFVPLLVTRFLFGAGEAGAFPGMSRAVFSWIPMDNRGLVQGINFSGSRLGAAFALPIIAMLIASLGWRNCFLLLMVVGFLWAIGWYWFFRDDPAEHPTIASWERDEILATRQIPSKQDHATDQGLANAMLRSRNMWLISLQYFCSNFTFFFCLTWLFPHLKETYSLSTLEAGLYSSAPLICGAMGNWLSGWLVDRIYRNGSWTWSRRGPAILGFACAAIGLVCGVWANSPWSSILFFSLAIFGADMTLAPSWSFCIDIGKRNSGVVSGTMNMAGNVGSFITALAFPYLAAWTGSNVPFFFLAAGLSVIAILAWLGVNPHRSLQPVESRTAEKVMCVS</sequence>
<dbReference type="AlphaFoldDB" id="A0A518C990"/>
<dbReference type="KEGG" id="bvo:Pan97_28310"/>
<evidence type="ECO:0000256" key="5">
    <source>
        <dbReference type="SAM" id="Phobius"/>
    </source>
</evidence>
<feature type="transmembrane region" description="Helical" evidence="5">
    <location>
        <begin position="362"/>
        <end position="384"/>
    </location>
</feature>
<accession>A0A518C990</accession>
<dbReference type="RefSeq" id="WP_196782099.1">
    <property type="nucleotide sequence ID" value="NZ_CP036289.1"/>
</dbReference>
<feature type="transmembrane region" description="Helical" evidence="5">
    <location>
        <begin position="165"/>
        <end position="183"/>
    </location>
</feature>
<dbReference type="SUPFAM" id="SSF103473">
    <property type="entry name" value="MFS general substrate transporter"/>
    <property type="match status" value="1"/>
</dbReference>
<evidence type="ECO:0000256" key="4">
    <source>
        <dbReference type="ARBA" id="ARBA00023136"/>
    </source>
</evidence>
<feature type="transmembrane region" description="Helical" evidence="5">
    <location>
        <begin position="229"/>
        <end position="251"/>
    </location>
</feature>
<protein>
    <submittedName>
        <fullName evidence="7">Putative sulfoacetate transporter SauU</fullName>
    </submittedName>
</protein>
<dbReference type="PANTHER" id="PTHR11662">
    <property type="entry name" value="SOLUTE CARRIER FAMILY 17"/>
    <property type="match status" value="1"/>
</dbReference>
<proteinExistence type="predicted"/>
<dbReference type="EMBL" id="CP036289">
    <property type="protein sequence ID" value="QDU75789.1"/>
    <property type="molecule type" value="Genomic_DNA"/>
</dbReference>
<evidence type="ECO:0000259" key="6">
    <source>
        <dbReference type="PROSITE" id="PS50850"/>
    </source>
</evidence>
<keyword evidence="8" id="KW-1185">Reference proteome</keyword>
<feature type="domain" description="Major facilitator superfamily (MFS) profile" evidence="6">
    <location>
        <begin position="9"/>
        <end position="415"/>
    </location>
</feature>
<feature type="transmembrane region" description="Helical" evidence="5">
    <location>
        <begin position="271"/>
        <end position="291"/>
    </location>
</feature>
<feature type="transmembrane region" description="Helical" evidence="5">
    <location>
        <begin position="44"/>
        <end position="63"/>
    </location>
</feature>
<dbReference type="InterPro" id="IPR050382">
    <property type="entry name" value="MFS_Na/Anion_cotransporter"/>
</dbReference>
<dbReference type="InterPro" id="IPR011701">
    <property type="entry name" value="MFS"/>
</dbReference>